<accession>A0A1F5L2Y6</accession>
<comment type="subunit">
    <text evidence="2">Component of the NuA4 histone acetyltransferase complex.</text>
</comment>
<dbReference type="AlphaFoldDB" id="A0A1F5L2Y6"/>
<feature type="region of interest" description="Disordered" evidence="4">
    <location>
        <begin position="284"/>
        <end position="443"/>
    </location>
</feature>
<evidence type="ECO:0000313" key="6">
    <source>
        <dbReference type="EMBL" id="OGE47574.1"/>
    </source>
</evidence>
<evidence type="ECO:0000256" key="4">
    <source>
        <dbReference type="SAM" id="MobiDB-lite"/>
    </source>
</evidence>
<keyword evidence="7" id="KW-1185">Reference proteome</keyword>
<dbReference type="PROSITE" id="PS50013">
    <property type="entry name" value="CHROMO_2"/>
    <property type="match status" value="1"/>
</dbReference>
<dbReference type="PANTHER" id="PTHR22812">
    <property type="entry name" value="CHROMOBOX PROTEIN"/>
    <property type="match status" value="1"/>
</dbReference>
<dbReference type="InterPro" id="IPR000953">
    <property type="entry name" value="Chromo/chromo_shadow_dom"/>
</dbReference>
<dbReference type="STRING" id="1835702.A0A1F5L2Y6"/>
<feature type="region of interest" description="Disordered" evidence="4">
    <location>
        <begin position="1008"/>
        <end position="1042"/>
    </location>
</feature>
<protein>
    <recommendedName>
        <fullName evidence="5">Chromo domain-containing protein</fullName>
    </recommendedName>
</protein>
<feature type="region of interest" description="Disordered" evidence="4">
    <location>
        <begin position="1"/>
        <end position="33"/>
    </location>
</feature>
<dbReference type="GeneID" id="34581869"/>
<feature type="compositionally biased region" description="Basic and acidic residues" evidence="4">
    <location>
        <begin position="204"/>
        <end position="217"/>
    </location>
</feature>
<dbReference type="GO" id="GO:0006338">
    <property type="term" value="P:chromatin remodeling"/>
    <property type="evidence" value="ECO:0007669"/>
    <property type="project" value="UniProtKB-ARBA"/>
</dbReference>
<dbReference type="InterPro" id="IPR023780">
    <property type="entry name" value="Chromo_domain"/>
</dbReference>
<dbReference type="InterPro" id="IPR051219">
    <property type="entry name" value="Heterochromatin_chromo-domain"/>
</dbReference>
<feature type="region of interest" description="Disordered" evidence="4">
    <location>
        <begin position="114"/>
        <end position="239"/>
    </location>
</feature>
<dbReference type="SUPFAM" id="SSF54160">
    <property type="entry name" value="Chromo domain-like"/>
    <property type="match status" value="1"/>
</dbReference>
<gene>
    <name evidence="6" type="ORF">PENARI_c041G09370</name>
</gene>
<feature type="compositionally biased region" description="Basic and acidic residues" evidence="4">
    <location>
        <begin position="1033"/>
        <end position="1042"/>
    </location>
</feature>
<dbReference type="InterPro" id="IPR016197">
    <property type="entry name" value="Chromo-like_dom_sf"/>
</dbReference>
<evidence type="ECO:0000256" key="1">
    <source>
        <dbReference type="ARBA" id="ARBA00004123"/>
    </source>
</evidence>
<dbReference type="CDD" id="cd18966">
    <property type="entry name" value="chromodomain"/>
    <property type="match status" value="1"/>
</dbReference>
<keyword evidence="3" id="KW-0539">Nucleus</keyword>
<sequence length="1042" mass="116831">MASDDVLNDTSDNDPDGEWDSLASSVESDQDEDKSYYVETIYMERVFEGQTQYLVKWAEYPAERATWEPVDMFDDEEGTLEDWERKKKDIASGKQQPFDLRSWETHCTAINEFREDRRQRREKRISGGSSSRGLVDPRKPTHKPKIPPLATNAIPSTQVISQKTSPTSKKSGANQPLPKWGLQTSDAPIGQADKSPYANLTKAVDSRDKRRRLETPREPPIAAIQNPRPAPSGFATGGKAAKAGYRSHIFGERVPDIAKLDLIRPSQYPDRTGRAHIDLITLPFTAGLNSPPPPGRKARRSGPSLPTEDPVKGSSEPRAQTIRYRLGLSRSRRSPDQGDNRPSSVYSRRESPTRPRARSRSPDVSLVAKRSNATAVVENSRVNARAANPADPGPGPPSSGDHSMESQLVQMPRRTPAPNARVPNSADPRPRAPSSGDLSMESQLAQMPRRIPGPSARKLPNGFWFNPKETLMTMSFGPDKKFIGPTRVCGMPAESQDLIRNKPPGDRELQVYFEHLCTTDEFTQLRQLTLSEQFEPTVVRRTGWIEGFNGTNSQLLQMAEHLRENDLVAIYYPQNGGKFAYVASSRYSQNTDWSSWIRKGHIWDAPSGVPLLLTAFNNLLPIVALGARRCRGLLLPVREGSQDQFTPIGPKGDVDVSVRGTDDLTTALSNALREHITKARLNPDDLAVIDDNGKMSRAGKFYLHFPLDNQEAILDLEYMKAVYVQHGVIIFTNQTPNHWASFVNDPDQGVAIFHESFHEYESLQPPIALVNKKTFSFWIVRVSRPLELTAPGSTDPESTVSGSYAQRIFPQGTGMILLTEDVMSNLLEVAITLRWIYRRHRGKPRYWKLVFFPGILEWIKKRLDDEVYSEDHDILLLIHSLIVKNNLVSATQVFNASSLDFFSCLENETSTVLALPPLHYVSLTENDLAIKDKSERDAGHLIEILAGVAKVTMARFRNFSAITSARYKISASKKRWDEWGHITIDYGFERFYERFKVDRAAILAEINALHRPPNPTPRPTTQSAGEFPQSPHALKDASRSAH</sequence>
<dbReference type="Gene3D" id="2.40.50.40">
    <property type="match status" value="1"/>
</dbReference>
<name>A0A1F5L2Y6_PENAI</name>
<dbReference type="Proteomes" id="UP000177622">
    <property type="component" value="Unassembled WGS sequence"/>
</dbReference>
<evidence type="ECO:0000256" key="2">
    <source>
        <dbReference type="ARBA" id="ARBA00011353"/>
    </source>
</evidence>
<dbReference type="EMBL" id="LXJU01000041">
    <property type="protein sequence ID" value="OGE47574.1"/>
    <property type="molecule type" value="Genomic_DNA"/>
</dbReference>
<proteinExistence type="predicted"/>
<feature type="compositionally biased region" description="Polar residues" evidence="4">
    <location>
        <begin position="153"/>
        <end position="174"/>
    </location>
</feature>
<evidence type="ECO:0000259" key="5">
    <source>
        <dbReference type="PROSITE" id="PS50013"/>
    </source>
</evidence>
<reference evidence="6 7" key="1">
    <citation type="journal article" date="2016" name="Sci. Rep.">
        <title>Penicillium arizonense, a new, genome sequenced fungal species, reveals a high chemical diversity in secreted metabolites.</title>
        <authorList>
            <person name="Grijseels S."/>
            <person name="Nielsen J.C."/>
            <person name="Randelovic M."/>
            <person name="Nielsen J."/>
            <person name="Nielsen K.F."/>
            <person name="Workman M."/>
            <person name="Frisvad J.C."/>
        </authorList>
    </citation>
    <scope>NUCLEOTIDE SEQUENCE [LARGE SCALE GENOMIC DNA]</scope>
    <source>
        <strain evidence="6 7">CBS 141311</strain>
    </source>
</reference>
<dbReference type="Pfam" id="PF00385">
    <property type="entry name" value="Chromo"/>
    <property type="match status" value="1"/>
</dbReference>
<dbReference type="SMART" id="SM00298">
    <property type="entry name" value="CHROMO"/>
    <property type="match status" value="1"/>
</dbReference>
<evidence type="ECO:0000256" key="3">
    <source>
        <dbReference type="ARBA" id="ARBA00023242"/>
    </source>
</evidence>
<comment type="caution">
    <text evidence="6">The sequence shown here is derived from an EMBL/GenBank/DDBJ whole genome shotgun (WGS) entry which is preliminary data.</text>
</comment>
<feature type="domain" description="Chromo" evidence="5">
    <location>
        <begin position="36"/>
        <end position="95"/>
    </location>
</feature>
<evidence type="ECO:0000313" key="7">
    <source>
        <dbReference type="Proteomes" id="UP000177622"/>
    </source>
</evidence>
<comment type="subcellular location">
    <subcellularLocation>
        <location evidence="1">Nucleus</location>
    </subcellularLocation>
</comment>
<organism evidence="6 7">
    <name type="scientific">Penicillium arizonense</name>
    <dbReference type="NCBI Taxonomy" id="1835702"/>
    <lineage>
        <taxon>Eukaryota</taxon>
        <taxon>Fungi</taxon>
        <taxon>Dikarya</taxon>
        <taxon>Ascomycota</taxon>
        <taxon>Pezizomycotina</taxon>
        <taxon>Eurotiomycetes</taxon>
        <taxon>Eurotiomycetidae</taxon>
        <taxon>Eurotiales</taxon>
        <taxon>Aspergillaceae</taxon>
        <taxon>Penicillium</taxon>
    </lineage>
</organism>
<dbReference type="RefSeq" id="XP_022483033.1">
    <property type="nucleotide sequence ID" value="XM_022637135.1"/>
</dbReference>
<dbReference type="GO" id="GO:0005634">
    <property type="term" value="C:nucleus"/>
    <property type="evidence" value="ECO:0007669"/>
    <property type="project" value="UniProtKB-SubCell"/>
</dbReference>
<dbReference type="OrthoDB" id="1918685at2759"/>